<evidence type="ECO:0000256" key="4">
    <source>
        <dbReference type="ARBA" id="ARBA00022475"/>
    </source>
</evidence>
<evidence type="ECO:0000256" key="7">
    <source>
        <dbReference type="ARBA" id="ARBA00022692"/>
    </source>
</evidence>
<dbReference type="RefSeq" id="WP_075858185.1">
    <property type="nucleotide sequence ID" value="NZ_BDJK01000004.1"/>
</dbReference>
<feature type="transmembrane region" description="Helical" evidence="14">
    <location>
        <begin position="99"/>
        <end position="123"/>
    </location>
</feature>
<reference evidence="20" key="1">
    <citation type="submission" date="2016-12" db="EMBL/GenBank/DDBJ databases">
        <title>Draft Genome Sequences od Carboxydothermus pertinax and islandicus, Hydrogenogenic Carboxydotrophic Bacteria.</title>
        <authorList>
            <person name="Fukuyama Y."/>
            <person name="Ohmae K."/>
            <person name="Yoneda Y."/>
            <person name="Yoshida T."/>
            <person name="Sako Y."/>
        </authorList>
    </citation>
    <scope>NUCLEOTIDE SEQUENCE [LARGE SCALE GENOMIC DNA]</scope>
    <source>
        <strain evidence="20">Ug1</strain>
    </source>
</reference>
<dbReference type="AlphaFoldDB" id="A0A1L8CS42"/>
<keyword evidence="12" id="KW-0902">Two-component regulatory system</keyword>
<dbReference type="GO" id="GO:0071555">
    <property type="term" value="P:cell wall organization"/>
    <property type="evidence" value="ECO:0007669"/>
    <property type="project" value="InterPro"/>
</dbReference>
<evidence type="ECO:0000259" key="15">
    <source>
        <dbReference type="Pfam" id="PF02518"/>
    </source>
</evidence>
<dbReference type="InterPro" id="IPR050640">
    <property type="entry name" value="Bact_2-comp_sensor_kinase"/>
</dbReference>
<dbReference type="InterPro" id="IPR036890">
    <property type="entry name" value="HATPase_C_sf"/>
</dbReference>
<evidence type="ECO:0000256" key="6">
    <source>
        <dbReference type="ARBA" id="ARBA00022679"/>
    </source>
</evidence>
<dbReference type="Proteomes" id="UP000187485">
    <property type="component" value="Unassembled WGS sequence"/>
</dbReference>
<feature type="transmembrane region" description="Helical" evidence="14">
    <location>
        <begin position="72"/>
        <end position="93"/>
    </location>
</feature>
<dbReference type="PANTHER" id="PTHR34220:SF7">
    <property type="entry name" value="SENSOR HISTIDINE KINASE YPDA"/>
    <property type="match status" value="1"/>
</dbReference>
<accession>A0A1L8CS42</accession>
<dbReference type="STRING" id="870242.cpu_02430"/>
<dbReference type="InterPro" id="IPR010559">
    <property type="entry name" value="Sig_transdc_His_kin_internal"/>
</dbReference>
<evidence type="ECO:0000256" key="1">
    <source>
        <dbReference type="ARBA" id="ARBA00000085"/>
    </source>
</evidence>
<protein>
    <recommendedName>
        <fullName evidence="3">histidine kinase</fullName>
        <ecNumber evidence="3">2.7.13.3</ecNumber>
    </recommendedName>
</protein>
<dbReference type="SUPFAM" id="SSF55781">
    <property type="entry name" value="GAF domain-like"/>
    <property type="match status" value="1"/>
</dbReference>
<dbReference type="InterPro" id="IPR011620">
    <property type="entry name" value="Sig_transdc_His_kinase_LytS_TM"/>
</dbReference>
<gene>
    <name evidence="19" type="ORF">cpu_02430</name>
</gene>
<dbReference type="InterPro" id="IPR003594">
    <property type="entry name" value="HATPase_dom"/>
</dbReference>
<dbReference type="Pfam" id="PF02518">
    <property type="entry name" value="HATPase_c"/>
    <property type="match status" value="1"/>
</dbReference>
<dbReference type="Pfam" id="PF06580">
    <property type="entry name" value="His_kinase"/>
    <property type="match status" value="1"/>
</dbReference>
<keyword evidence="7 14" id="KW-0812">Transmembrane</keyword>
<keyword evidence="10" id="KW-0067">ATP-binding</keyword>
<dbReference type="EC" id="2.7.13.3" evidence="3"/>
<keyword evidence="6" id="KW-0808">Transferase</keyword>
<dbReference type="EMBL" id="BDJK01000004">
    <property type="protein sequence ID" value="GAV21733.1"/>
    <property type="molecule type" value="Genomic_DNA"/>
</dbReference>
<evidence type="ECO:0000256" key="5">
    <source>
        <dbReference type="ARBA" id="ARBA00022553"/>
    </source>
</evidence>
<dbReference type="GO" id="GO:0005886">
    <property type="term" value="C:plasma membrane"/>
    <property type="evidence" value="ECO:0007669"/>
    <property type="project" value="UniProtKB-SubCell"/>
</dbReference>
<evidence type="ECO:0000313" key="20">
    <source>
        <dbReference type="Proteomes" id="UP000187485"/>
    </source>
</evidence>
<evidence type="ECO:0000256" key="9">
    <source>
        <dbReference type="ARBA" id="ARBA00022777"/>
    </source>
</evidence>
<dbReference type="Gene3D" id="3.30.450.40">
    <property type="match status" value="1"/>
</dbReference>
<keyword evidence="8" id="KW-0547">Nucleotide-binding</keyword>
<keyword evidence="11 14" id="KW-1133">Transmembrane helix</keyword>
<organism evidence="19 20">
    <name type="scientific">Carboxydothermus pertinax</name>
    <dbReference type="NCBI Taxonomy" id="870242"/>
    <lineage>
        <taxon>Bacteria</taxon>
        <taxon>Bacillati</taxon>
        <taxon>Bacillota</taxon>
        <taxon>Clostridia</taxon>
        <taxon>Thermoanaerobacterales</taxon>
        <taxon>Thermoanaerobacteraceae</taxon>
        <taxon>Carboxydothermus</taxon>
    </lineage>
</organism>
<feature type="domain" description="GAF" evidence="18">
    <location>
        <begin position="241"/>
        <end position="346"/>
    </location>
</feature>
<dbReference type="Gene3D" id="3.30.565.10">
    <property type="entry name" value="Histidine kinase-like ATPase, C-terminal domain"/>
    <property type="match status" value="1"/>
</dbReference>
<feature type="transmembrane region" description="Helical" evidence="14">
    <location>
        <begin position="5"/>
        <end position="22"/>
    </location>
</feature>
<evidence type="ECO:0000256" key="13">
    <source>
        <dbReference type="ARBA" id="ARBA00023136"/>
    </source>
</evidence>
<comment type="caution">
    <text evidence="19">The sequence shown here is derived from an EMBL/GenBank/DDBJ whole genome shotgun (WGS) entry which is preliminary data.</text>
</comment>
<comment type="subcellular location">
    <subcellularLocation>
        <location evidence="2">Cell membrane</location>
        <topology evidence="2">Multi-pass membrane protein</topology>
    </subcellularLocation>
</comment>
<dbReference type="Pfam" id="PF07694">
    <property type="entry name" value="5TM-5TMR_LYT"/>
    <property type="match status" value="1"/>
</dbReference>
<keyword evidence="5" id="KW-0597">Phosphoprotein</keyword>
<dbReference type="GO" id="GO:0000155">
    <property type="term" value="F:phosphorelay sensor kinase activity"/>
    <property type="evidence" value="ECO:0007669"/>
    <property type="project" value="InterPro"/>
</dbReference>
<dbReference type="OrthoDB" id="9809348at2"/>
<feature type="domain" description="Histidine kinase/HSP90-like ATPase" evidence="15">
    <location>
        <begin position="458"/>
        <end position="545"/>
    </location>
</feature>
<evidence type="ECO:0000259" key="16">
    <source>
        <dbReference type="Pfam" id="PF06580"/>
    </source>
</evidence>
<dbReference type="Pfam" id="PF13492">
    <property type="entry name" value="GAF_3"/>
    <property type="match status" value="1"/>
</dbReference>
<evidence type="ECO:0000256" key="3">
    <source>
        <dbReference type="ARBA" id="ARBA00012438"/>
    </source>
</evidence>
<evidence type="ECO:0000256" key="12">
    <source>
        <dbReference type="ARBA" id="ARBA00023012"/>
    </source>
</evidence>
<keyword evidence="4" id="KW-1003">Cell membrane</keyword>
<feature type="transmembrane region" description="Helical" evidence="14">
    <location>
        <begin position="42"/>
        <end position="60"/>
    </location>
</feature>
<evidence type="ECO:0000259" key="18">
    <source>
        <dbReference type="Pfam" id="PF13492"/>
    </source>
</evidence>
<evidence type="ECO:0000256" key="11">
    <source>
        <dbReference type="ARBA" id="ARBA00022989"/>
    </source>
</evidence>
<keyword evidence="13 14" id="KW-0472">Membrane</keyword>
<dbReference type="PANTHER" id="PTHR34220">
    <property type="entry name" value="SENSOR HISTIDINE KINASE YPDA"/>
    <property type="match status" value="1"/>
</dbReference>
<feature type="domain" description="Signal transduction histidine kinase internal region" evidence="16">
    <location>
        <begin position="360"/>
        <end position="438"/>
    </location>
</feature>
<feature type="transmembrane region" description="Helical" evidence="14">
    <location>
        <begin position="167"/>
        <end position="187"/>
    </location>
</feature>
<feature type="transmembrane region" description="Helical" evidence="14">
    <location>
        <begin position="135"/>
        <end position="155"/>
    </location>
</feature>
<evidence type="ECO:0000256" key="10">
    <source>
        <dbReference type="ARBA" id="ARBA00022840"/>
    </source>
</evidence>
<evidence type="ECO:0000256" key="8">
    <source>
        <dbReference type="ARBA" id="ARBA00022741"/>
    </source>
</evidence>
<feature type="domain" description="Signal transduction histidine kinase 5TM receptor LytS transmembrane region" evidence="17">
    <location>
        <begin position="25"/>
        <end position="189"/>
    </location>
</feature>
<proteinExistence type="predicted"/>
<evidence type="ECO:0000256" key="14">
    <source>
        <dbReference type="SAM" id="Phobius"/>
    </source>
</evidence>
<dbReference type="SUPFAM" id="SSF55874">
    <property type="entry name" value="ATPase domain of HSP90 chaperone/DNA topoisomerase II/histidine kinase"/>
    <property type="match status" value="1"/>
</dbReference>
<evidence type="ECO:0000259" key="17">
    <source>
        <dbReference type="Pfam" id="PF07694"/>
    </source>
</evidence>
<name>A0A1L8CS42_9THEO</name>
<comment type="catalytic activity">
    <reaction evidence="1">
        <text>ATP + protein L-histidine = ADP + protein N-phospho-L-histidine.</text>
        <dbReference type="EC" id="2.7.13.3"/>
    </reaction>
</comment>
<keyword evidence="20" id="KW-1185">Reference proteome</keyword>
<sequence>MSELFINLIERLSVIITLAFFISKTKLFRNVIKQDLTLRQKIGLIIGFGLFGIIGTYWGIPIKGAIANSRVVGPAIAGIIGGPTIGLLAGLIAGVHRAWLGGFTAVACGISTTVEGLIAGILARRFPEKRFNVAFGILTGMSIETLQMIIILLLARPFDDAFSLVKIIGLPMILVNGIGIGVFLLILESTVKEKEHIGAVYAEKALNIANLTLPILREGLNMKTAAEVARIILNKTDADAVALTDKSIILAHVGSGEDHHLSGTSIKTTATAKALNNGVLTVVLNKEAIGCSNSGCKLASAVIAPLFIKNEVVGALKLYYNKPDKIGEFTIIFIEGLSRLISTQLELSMLESQAKLLARAELKALQAQINPHFLFNSLNTIVALCRINPDQARELIIKLSEYFRRNLREWEPLIPLAEELKNVELYLTFEKARFSNKLLVDLNIDDKVKEVLVPPFAVETLVENAVKHGILPKKGGLIQINAKLQDKKAVIEVVDNGIGLSEDAKIGVGLSNLKERLRNLFREEGQFYLSSKEDGGTISRLIIPLLSKEALR</sequence>
<evidence type="ECO:0000256" key="2">
    <source>
        <dbReference type="ARBA" id="ARBA00004651"/>
    </source>
</evidence>
<dbReference type="GO" id="GO:0005524">
    <property type="term" value="F:ATP binding"/>
    <property type="evidence" value="ECO:0007669"/>
    <property type="project" value="UniProtKB-KW"/>
</dbReference>
<dbReference type="InterPro" id="IPR003018">
    <property type="entry name" value="GAF"/>
</dbReference>
<keyword evidence="9 19" id="KW-0418">Kinase</keyword>
<evidence type="ECO:0000313" key="19">
    <source>
        <dbReference type="EMBL" id="GAV21733.1"/>
    </source>
</evidence>
<dbReference type="InterPro" id="IPR029016">
    <property type="entry name" value="GAF-like_dom_sf"/>
</dbReference>